<accession>A0A1G8HEY1</accession>
<keyword evidence="2" id="KW-1185">Reference proteome</keyword>
<dbReference type="EMBL" id="FNDU01000004">
    <property type="protein sequence ID" value="SDI05234.1"/>
    <property type="molecule type" value="Genomic_DNA"/>
</dbReference>
<evidence type="ECO:0000313" key="1">
    <source>
        <dbReference type="EMBL" id="SDI05234.1"/>
    </source>
</evidence>
<organism evidence="1 2">
    <name type="scientific">Alteribacillus bidgolensis</name>
    <dbReference type="NCBI Taxonomy" id="930129"/>
    <lineage>
        <taxon>Bacteria</taxon>
        <taxon>Bacillati</taxon>
        <taxon>Bacillota</taxon>
        <taxon>Bacilli</taxon>
        <taxon>Bacillales</taxon>
        <taxon>Bacillaceae</taxon>
        <taxon>Alteribacillus</taxon>
    </lineage>
</organism>
<evidence type="ECO:0000313" key="2">
    <source>
        <dbReference type="Proteomes" id="UP000199017"/>
    </source>
</evidence>
<reference evidence="1 2" key="1">
    <citation type="submission" date="2016-10" db="EMBL/GenBank/DDBJ databases">
        <authorList>
            <person name="de Groot N.N."/>
        </authorList>
    </citation>
    <scope>NUCLEOTIDE SEQUENCE [LARGE SCALE GENOMIC DNA]</scope>
    <source>
        <strain evidence="2">P4B,CCM 7963,CECT 7998,DSM 25260,IBRC-M 10614,KCTC 13821</strain>
    </source>
</reference>
<dbReference type="Proteomes" id="UP000199017">
    <property type="component" value="Unassembled WGS sequence"/>
</dbReference>
<dbReference type="RefSeq" id="WP_091583815.1">
    <property type="nucleotide sequence ID" value="NZ_FNDU01000004.1"/>
</dbReference>
<name>A0A1G8HEY1_9BACI</name>
<proteinExistence type="predicted"/>
<dbReference type="AlphaFoldDB" id="A0A1G8HEY1"/>
<protein>
    <submittedName>
        <fullName evidence="1">Uncharacterized protein</fullName>
    </submittedName>
</protein>
<dbReference type="OrthoDB" id="2945432at2"/>
<gene>
    <name evidence="1" type="ORF">SAMN05216352_104231</name>
</gene>
<sequence>MKYSIYQHVLFSEKRENFANSFQILADKLNEHGIDITLLDEVVDAVKEVEELTADAAFEKGYKKGWENGKLSVNYELLREELKKDAIAL</sequence>